<dbReference type="PANTHER" id="PTHR35910:SF1">
    <property type="entry name" value="2EXR DOMAIN-CONTAINING PROTEIN"/>
    <property type="match status" value="1"/>
</dbReference>
<gene>
    <name evidence="2" type="ORF">BKA59DRAFT_454390</name>
</gene>
<dbReference type="Pfam" id="PF20150">
    <property type="entry name" value="2EXR"/>
    <property type="match status" value="1"/>
</dbReference>
<dbReference type="AlphaFoldDB" id="A0A8K0RT99"/>
<evidence type="ECO:0000259" key="1">
    <source>
        <dbReference type="Pfam" id="PF20150"/>
    </source>
</evidence>
<keyword evidence="3" id="KW-1185">Reference proteome</keyword>
<reference evidence="2" key="1">
    <citation type="journal article" date="2021" name="Nat. Commun.">
        <title>Genetic determinants of endophytism in the Arabidopsis root mycobiome.</title>
        <authorList>
            <person name="Mesny F."/>
            <person name="Miyauchi S."/>
            <person name="Thiergart T."/>
            <person name="Pickel B."/>
            <person name="Atanasova L."/>
            <person name="Karlsson M."/>
            <person name="Huettel B."/>
            <person name="Barry K.W."/>
            <person name="Haridas S."/>
            <person name="Chen C."/>
            <person name="Bauer D."/>
            <person name="Andreopoulos W."/>
            <person name="Pangilinan J."/>
            <person name="LaButti K."/>
            <person name="Riley R."/>
            <person name="Lipzen A."/>
            <person name="Clum A."/>
            <person name="Drula E."/>
            <person name="Henrissat B."/>
            <person name="Kohler A."/>
            <person name="Grigoriev I.V."/>
            <person name="Martin F.M."/>
            <person name="Hacquard S."/>
        </authorList>
    </citation>
    <scope>NUCLEOTIDE SEQUENCE</scope>
    <source>
        <strain evidence="2">MPI-SDFR-AT-0068</strain>
    </source>
</reference>
<protein>
    <recommendedName>
        <fullName evidence="1">2EXR domain-containing protein</fullName>
    </recommendedName>
</protein>
<dbReference type="InterPro" id="IPR045518">
    <property type="entry name" value="2EXR"/>
</dbReference>
<evidence type="ECO:0000313" key="2">
    <source>
        <dbReference type="EMBL" id="KAH7245322.1"/>
    </source>
</evidence>
<accession>A0A8K0RT99</accession>
<dbReference type="Proteomes" id="UP000813427">
    <property type="component" value="Unassembled WGS sequence"/>
</dbReference>
<sequence>MLSNESPEEANHQHMQVLNLTPELTSFPLFPNLPLEIRRMIWQMAMTYERNINIQLFKSYDLGVFPRNRQRTSAEDGSPYSPAPGRYTATVFDGAGMSALFHTTSESRQEAEEFYRVRLHNVSFKRTKTTVKGTLYLCPELDTITLNSIMGGLKGLDDIGIPADLTMESAIQMIDGCPGRRQALKECIERLERIMFVRVVSWYPSSIRCSTSPGGEVNRSVPIAGKSGMVDRLETDPRPILNDLRKVYLGPTDPRIAVRAWSYLLMKLGVSKDNLNRSSSFKLCYGETRLLHSLVRARTAKTNRKIAKEWLEELAYLRKRRSVFGIVEEPSEPPQLAVGFWLFPLESIGPLYEETERNGKHDSGNLTPVESEFDRVEDMTKYPPKLYSYYLFTN</sequence>
<proteinExistence type="predicted"/>
<evidence type="ECO:0000313" key="3">
    <source>
        <dbReference type="Proteomes" id="UP000813427"/>
    </source>
</evidence>
<dbReference type="OrthoDB" id="3469466at2759"/>
<comment type="caution">
    <text evidence="2">The sequence shown here is derived from an EMBL/GenBank/DDBJ whole genome shotgun (WGS) entry which is preliminary data.</text>
</comment>
<name>A0A8K0RT99_9HYPO</name>
<organism evidence="2 3">
    <name type="scientific">Fusarium tricinctum</name>
    <dbReference type="NCBI Taxonomy" id="61284"/>
    <lineage>
        <taxon>Eukaryota</taxon>
        <taxon>Fungi</taxon>
        <taxon>Dikarya</taxon>
        <taxon>Ascomycota</taxon>
        <taxon>Pezizomycotina</taxon>
        <taxon>Sordariomycetes</taxon>
        <taxon>Hypocreomycetidae</taxon>
        <taxon>Hypocreales</taxon>
        <taxon>Nectriaceae</taxon>
        <taxon>Fusarium</taxon>
        <taxon>Fusarium tricinctum species complex</taxon>
    </lineage>
</organism>
<feature type="domain" description="2EXR" evidence="1">
    <location>
        <begin position="27"/>
        <end position="144"/>
    </location>
</feature>
<dbReference type="EMBL" id="JAGPXF010000004">
    <property type="protein sequence ID" value="KAH7245322.1"/>
    <property type="molecule type" value="Genomic_DNA"/>
</dbReference>
<dbReference type="PANTHER" id="PTHR35910">
    <property type="entry name" value="2EXR DOMAIN-CONTAINING PROTEIN"/>
    <property type="match status" value="1"/>
</dbReference>